<feature type="compositionally biased region" description="Basic residues" evidence="1">
    <location>
        <begin position="23"/>
        <end position="41"/>
    </location>
</feature>
<feature type="region of interest" description="Disordered" evidence="1">
    <location>
        <begin position="22"/>
        <end position="110"/>
    </location>
</feature>
<evidence type="ECO:0000313" key="2">
    <source>
        <dbReference type="EMBL" id="KAF9801834.1"/>
    </source>
</evidence>
<proteinExistence type="predicted"/>
<name>A0A8H7NT76_9APHY</name>
<dbReference type="Proteomes" id="UP000639403">
    <property type="component" value="Unassembled WGS sequence"/>
</dbReference>
<dbReference type="AlphaFoldDB" id="A0A8H7NT76"/>
<organism evidence="2 3">
    <name type="scientific">Rhodonia placenta</name>
    <dbReference type="NCBI Taxonomy" id="104341"/>
    <lineage>
        <taxon>Eukaryota</taxon>
        <taxon>Fungi</taxon>
        <taxon>Dikarya</taxon>
        <taxon>Basidiomycota</taxon>
        <taxon>Agaricomycotina</taxon>
        <taxon>Agaricomycetes</taxon>
        <taxon>Polyporales</taxon>
        <taxon>Adustoporiaceae</taxon>
        <taxon>Rhodonia</taxon>
    </lineage>
</organism>
<accession>A0A8H7NT76</accession>
<protein>
    <submittedName>
        <fullName evidence="2">Uncharacterized protein</fullName>
    </submittedName>
</protein>
<reference evidence="2" key="2">
    <citation type="journal article" name="Front. Microbiol.">
        <title>Degradative Capacity of Two Strains of Rhodonia placenta: From Phenotype to Genotype.</title>
        <authorList>
            <person name="Kolle M."/>
            <person name="Horta M.A.C."/>
            <person name="Nowrousian M."/>
            <person name="Ohm R.A."/>
            <person name="Benz J.P."/>
            <person name="Pilgard A."/>
        </authorList>
    </citation>
    <scope>NUCLEOTIDE SEQUENCE</scope>
    <source>
        <strain evidence="2">FPRL280</strain>
    </source>
</reference>
<feature type="compositionally biased region" description="Basic and acidic residues" evidence="1">
    <location>
        <begin position="101"/>
        <end position="110"/>
    </location>
</feature>
<sequence>MADAVLPLRPCPFLLNTLCPPQRARRHHRRHRHHQARRRCLLRRDQRGPPRARPRMVPGEAGRVERQRARRSGQGRTRGARGLGPPGAARSRGRTVFAEPDDVRPDDADVRQVRVRPCQGHEAPCRARRVHGRGWL</sequence>
<evidence type="ECO:0000313" key="3">
    <source>
        <dbReference type="Proteomes" id="UP000639403"/>
    </source>
</evidence>
<evidence type="ECO:0000256" key="1">
    <source>
        <dbReference type="SAM" id="MobiDB-lite"/>
    </source>
</evidence>
<reference evidence="2" key="1">
    <citation type="submission" date="2020-11" db="EMBL/GenBank/DDBJ databases">
        <authorList>
            <person name="Koelle M."/>
            <person name="Horta M.A.C."/>
            <person name="Nowrousian M."/>
            <person name="Ohm R.A."/>
            <person name="Benz P."/>
            <person name="Pilgard A."/>
        </authorList>
    </citation>
    <scope>NUCLEOTIDE SEQUENCE</scope>
    <source>
        <strain evidence="2">FPRL280</strain>
    </source>
</reference>
<comment type="caution">
    <text evidence="2">The sequence shown here is derived from an EMBL/GenBank/DDBJ whole genome shotgun (WGS) entry which is preliminary data.</text>
</comment>
<gene>
    <name evidence="2" type="ORF">IEO21_10024</name>
</gene>
<dbReference type="EMBL" id="JADOXO010000628">
    <property type="protein sequence ID" value="KAF9801834.1"/>
    <property type="molecule type" value="Genomic_DNA"/>
</dbReference>